<evidence type="ECO:0000256" key="1">
    <source>
        <dbReference type="ARBA" id="ARBA00004141"/>
    </source>
</evidence>
<proteinExistence type="predicted"/>
<protein>
    <submittedName>
        <fullName evidence="7">Integral peroxisomal membrane peroxin</fullName>
    </submittedName>
</protein>
<dbReference type="Pfam" id="PF06398">
    <property type="entry name" value="Pex24p"/>
    <property type="match status" value="1"/>
</dbReference>
<dbReference type="Proteomes" id="UP000298138">
    <property type="component" value="Unassembled WGS sequence"/>
</dbReference>
<keyword evidence="8" id="KW-1185">Reference proteome</keyword>
<dbReference type="InParanoid" id="A0A4S2N685"/>
<reference evidence="7 8" key="1">
    <citation type="submission" date="2019-04" db="EMBL/GenBank/DDBJ databases">
        <title>Comparative genomics and transcriptomics to analyze fruiting body development in filamentous ascomycetes.</title>
        <authorList>
            <consortium name="DOE Joint Genome Institute"/>
            <person name="Lutkenhaus R."/>
            <person name="Traeger S."/>
            <person name="Breuer J."/>
            <person name="Kuo A."/>
            <person name="Lipzen A."/>
            <person name="Pangilinan J."/>
            <person name="Dilworth D."/>
            <person name="Sandor L."/>
            <person name="Poggeler S."/>
            <person name="Barry K."/>
            <person name="Grigoriev I.V."/>
            <person name="Nowrousian M."/>
        </authorList>
    </citation>
    <scope>NUCLEOTIDE SEQUENCE [LARGE SCALE GENOMIC DNA]</scope>
    <source>
        <strain evidence="7 8">CBS 389.68</strain>
    </source>
</reference>
<keyword evidence="2 5" id="KW-0812">Transmembrane</keyword>
<accession>A0A4S2N685</accession>
<evidence type="ECO:0000313" key="8">
    <source>
        <dbReference type="Proteomes" id="UP000298138"/>
    </source>
</evidence>
<dbReference type="STRING" id="341454.A0A4S2N685"/>
<evidence type="ECO:0000256" key="2">
    <source>
        <dbReference type="ARBA" id="ARBA00022692"/>
    </source>
</evidence>
<gene>
    <name evidence="7" type="ORF">EX30DRAFT_367967</name>
</gene>
<evidence type="ECO:0000256" key="3">
    <source>
        <dbReference type="ARBA" id="ARBA00022989"/>
    </source>
</evidence>
<name>A0A4S2N685_9PEZI</name>
<feature type="domain" description="TECPR1-like DysF" evidence="6">
    <location>
        <begin position="55"/>
        <end position="394"/>
    </location>
</feature>
<dbReference type="GO" id="GO:0007031">
    <property type="term" value="P:peroxisome organization"/>
    <property type="evidence" value="ECO:0007669"/>
    <property type="project" value="UniProtKB-ARBA"/>
</dbReference>
<dbReference type="EMBL" id="ML220112">
    <property type="protein sequence ID" value="TGZ84828.1"/>
    <property type="molecule type" value="Genomic_DNA"/>
</dbReference>
<feature type="transmembrane region" description="Helical" evidence="5">
    <location>
        <begin position="203"/>
        <end position="222"/>
    </location>
</feature>
<keyword evidence="3 5" id="KW-1133">Transmembrane helix</keyword>
<comment type="subcellular location">
    <subcellularLocation>
        <location evidence="1">Membrane</location>
        <topology evidence="1">Multi-pass membrane protein</topology>
    </subcellularLocation>
</comment>
<evidence type="ECO:0000256" key="4">
    <source>
        <dbReference type="ARBA" id="ARBA00023136"/>
    </source>
</evidence>
<organism evidence="7 8">
    <name type="scientific">Ascodesmis nigricans</name>
    <dbReference type="NCBI Taxonomy" id="341454"/>
    <lineage>
        <taxon>Eukaryota</taxon>
        <taxon>Fungi</taxon>
        <taxon>Dikarya</taxon>
        <taxon>Ascomycota</taxon>
        <taxon>Pezizomycotina</taxon>
        <taxon>Pezizomycetes</taxon>
        <taxon>Pezizales</taxon>
        <taxon>Ascodesmidaceae</taxon>
        <taxon>Ascodesmis</taxon>
    </lineage>
</organism>
<dbReference type="OrthoDB" id="74314at2759"/>
<dbReference type="InterPro" id="IPR010482">
    <property type="entry name" value="TECPR1-like_DysF"/>
</dbReference>
<keyword evidence="4 5" id="KW-0472">Membrane</keyword>
<evidence type="ECO:0000259" key="6">
    <source>
        <dbReference type="Pfam" id="PF06398"/>
    </source>
</evidence>
<evidence type="ECO:0000256" key="5">
    <source>
        <dbReference type="SAM" id="Phobius"/>
    </source>
</evidence>
<dbReference type="GO" id="GO:0005778">
    <property type="term" value="C:peroxisomal membrane"/>
    <property type="evidence" value="ECO:0007669"/>
    <property type="project" value="TreeGrafter"/>
</dbReference>
<sequence>MLSSENDPPGAASSASRTLQDRIFSRVLQGMLPSDYPYDEYPTPGKNKRKADRAPFSLATMSTNFNKFNARIGVVFVFQHRVIRMLQWQNPIHTISAMAVYTFVCLDPYVLAVLPVAIVLLFVMVPAFMVRHPPPPSGFAIESYNARGAATAPAAEVTAVQEMSKDFFRNLRDLQNTMGDFTLVHDHIIHTFGPYTNFSDEKLSSFIFIALFFTSIILFVAAHLVPWRFIFLVTGLLAFTSGHPTIQNIIMELVESKVTPQTSIVGSQIDSFAHTDISLSTTAETREVEIFELQRRTSAGEYEPWIFSRTPYEPLSAPRIAGQRPVGTRFFEDVKCPPGWEWLEGKWTMDLGSVVWVQERFVNGVEVEEEGERWVYDYINGHGRGEWRRRRWVRGVKRKYLKRGESM</sequence>
<dbReference type="PANTHER" id="PTHR28304:SF2">
    <property type="entry name" value="PEROXISOMAL MEMBRANE PROTEIN PEX29"/>
    <property type="match status" value="1"/>
</dbReference>
<dbReference type="InterPro" id="IPR052816">
    <property type="entry name" value="Peroxisomal_Membrane_PEX28-32"/>
</dbReference>
<evidence type="ECO:0000313" key="7">
    <source>
        <dbReference type="EMBL" id="TGZ84828.1"/>
    </source>
</evidence>
<dbReference type="AlphaFoldDB" id="A0A4S2N685"/>
<feature type="transmembrane region" description="Helical" evidence="5">
    <location>
        <begin position="109"/>
        <end position="129"/>
    </location>
</feature>
<dbReference type="PANTHER" id="PTHR28304">
    <property type="entry name" value="PEROXISOMAL MEMBRANE PROTEIN PEX29"/>
    <property type="match status" value="1"/>
</dbReference>
<dbReference type="FunCoup" id="A0A4S2N685">
    <property type="interactions" value="62"/>
</dbReference>